<feature type="signal peptide" evidence="2">
    <location>
        <begin position="1"/>
        <end position="16"/>
    </location>
</feature>
<feature type="chain" id="PRO_5022994530" evidence="2">
    <location>
        <begin position="17"/>
        <end position="440"/>
    </location>
</feature>
<feature type="region of interest" description="Disordered" evidence="1">
    <location>
        <begin position="137"/>
        <end position="168"/>
    </location>
</feature>
<organism evidence="3 4">
    <name type="scientific">Puccinia graminis f. sp. tritici</name>
    <dbReference type="NCBI Taxonomy" id="56615"/>
    <lineage>
        <taxon>Eukaryota</taxon>
        <taxon>Fungi</taxon>
        <taxon>Dikarya</taxon>
        <taxon>Basidiomycota</taxon>
        <taxon>Pucciniomycotina</taxon>
        <taxon>Pucciniomycetes</taxon>
        <taxon>Pucciniales</taxon>
        <taxon>Pucciniaceae</taxon>
        <taxon>Puccinia</taxon>
    </lineage>
</organism>
<dbReference type="OrthoDB" id="10278513at2759"/>
<keyword evidence="2" id="KW-0732">Signal</keyword>
<dbReference type="EMBL" id="VSWC01000027">
    <property type="protein sequence ID" value="KAA1110240.1"/>
    <property type="molecule type" value="Genomic_DNA"/>
</dbReference>
<gene>
    <name evidence="3" type="ORF">PGT21_015533</name>
</gene>
<keyword evidence="4" id="KW-1185">Reference proteome</keyword>
<evidence type="ECO:0000256" key="1">
    <source>
        <dbReference type="SAM" id="MobiDB-lite"/>
    </source>
</evidence>
<protein>
    <submittedName>
        <fullName evidence="3">Uncharacterized protein</fullName>
    </submittedName>
</protein>
<proteinExistence type="predicted"/>
<accession>A0A5B0QAI5</accession>
<sequence>MIWPIIVSCFFSVAIGSPAETIFAAGDPVDHQNEMDIFKGLDLEFLESYSGYPRRKIITEEFGHSRSPKRQKIAVGLDGLYNNRPSDSLGFFDQSIGDPLSDHEALNWSDVGCYVEKQNTRHDDTTQEVEPLLIERALGQPDRSQADQQLQPTERNPASGDPKKHSESAGFDANQITEAAGALTRYSFVSEPTIRLHSLERRAKEAIGKQSIRDRHAARQFNERVLLQIRELEVIYTPSPDIRESSQVLLQPSRPIQEALPIIMLARFVPPSSHTCWVKLPLDVKKRGKERILNDVVYARISHLADHLNRFHNLFRFNGLDRIVLGKATNTHKALLDWFYDLVFTATLDRLPLLGQIHPTCSLRTLTDPQIILYKILTDSKKLNRHTAAVAALDLMEHWYQQHPSRLPNCPLSKQGGYLKLIYDRVFKPKKTLHSKRRGR</sequence>
<dbReference type="AlphaFoldDB" id="A0A5B0QAI5"/>
<reference evidence="3 4" key="1">
    <citation type="submission" date="2019-05" db="EMBL/GenBank/DDBJ databases">
        <title>Emergence of the Ug99 lineage of the wheat stem rust pathogen through somatic hybridization.</title>
        <authorList>
            <person name="Li F."/>
            <person name="Upadhyaya N.M."/>
            <person name="Sperschneider J."/>
            <person name="Matny O."/>
            <person name="Nguyen-Phuc H."/>
            <person name="Mago R."/>
            <person name="Raley C."/>
            <person name="Miller M.E."/>
            <person name="Silverstein K.A.T."/>
            <person name="Henningsen E."/>
            <person name="Hirsch C.D."/>
            <person name="Visser B."/>
            <person name="Pretorius Z.A."/>
            <person name="Steffenson B.J."/>
            <person name="Schwessinger B."/>
            <person name="Dodds P.N."/>
            <person name="Figueroa M."/>
        </authorList>
    </citation>
    <scope>NUCLEOTIDE SEQUENCE [LARGE SCALE GENOMIC DNA]</scope>
    <source>
        <strain evidence="3">21-0</strain>
    </source>
</reference>
<feature type="compositionally biased region" description="Polar residues" evidence="1">
    <location>
        <begin position="142"/>
        <end position="156"/>
    </location>
</feature>
<name>A0A5B0QAI5_PUCGR</name>
<comment type="caution">
    <text evidence="3">The sequence shown here is derived from an EMBL/GenBank/DDBJ whole genome shotgun (WGS) entry which is preliminary data.</text>
</comment>
<dbReference type="Proteomes" id="UP000324748">
    <property type="component" value="Unassembled WGS sequence"/>
</dbReference>
<evidence type="ECO:0000313" key="3">
    <source>
        <dbReference type="EMBL" id="KAA1110240.1"/>
    </source>
</evidence>
<evidence type="ECO:0000313" key="4">
    <source>
        <dbReference type="Proteomes" id="UP000324748"/>
    </source>
</evidence>
<evidence type="ECO:0000256" key="2">
    <source>
        <dbReference type="SAM" id="SignalP"/>
    </source>
</evidence>